<accession>A0ACB9FFK4</accession>
<name>A0ACB9FFK4_ARCLA</name>
<evidence type="ECO:0000313" key="1">
    <source>
        <dbReference type="EMBL" id="KAI3770054.1"/>
    </source>
</evidence>
<comment type="caution">
    <text evidence="1">The sequence shown here is derived from an EMBL/GenBank/DDBJ whole genome shotgun (WGS) entry which is preliminary data.</text>
</comment>
<evidence type="ECO:0000313" key="2">
    <source>
        <dbReference type="Proteomes" id="UP001055879"/>
    </source>
</evidence>
<protein>
    <submittedName>
        <fullName evidence="1">Uncharacterized protein</fullName>
    </submittedName>
</protein>
<dbReference type="Proteomes" id="UP001055879">
    <property type="component" value="Linkage Group LG01"/>
</dbReference>
<sequence length="104" mass="12148">MVDGRKMTSKKSMEKETLNYDFQAIKIFLLIVRLAPGEKELHYILAMALQQARQGEKEEKEKRASDDILDMELELLISVNAVTMDMLPEEEDQLYITLQFEKHT</sequence>
<keyword evidence="2" id="KW-1185">Reference proteome</keyword>
<gene>
    <name evidence="1" type="ORF">L6452_01175</name>
</gene>
<dbReference type="EMBL" id="CM042047">
    <property type="protein sequence ID" value="KAI3770054.1"/>
    <property type="molecule type" value="Genomic_DNA"/>
</dbReference>
<reference evidence="2" key="1">
    <citation type="journal article" date="2022" name="Mol. Ecol. Resour.">
        <title>The genomes of chicory, endive, great burdock and yacon provide insights into Asteraceae palaeo-polyploidization history and plant inulin production.</title>
        <authorList>
            <person name="Fan W."/>
            <person name="Wang S."/>
            <person name="Wang H."/>
            <person name="Wang A."/>
            <person name="Jiang F."/>
            <person name="Liu H."/>
            <person name="Zhao H."/>
            <person name="Xu D."/>
            <person name="Zhang Y."/>
        </authorList>
    </citation>
    <scope>NUCLEOTIDE SEQUENCE [LARGE SCALE GENOMIC DNA]</scope>
    <source>
        <strain evidence="2">cv. Niubang</strain>
    </source>
</reference>
<organism evidence="1 2">
    <name type="scientific">Arctium lappa</name>
    <name type="common">Greater burdock</name>
    <name type="synonym">Lappa major</name>
    <dbReference type="NCBI Taxonomy" id="4217"/>
    <lineage>
        <taxon>Eukaryota</taxon>
        <taxon>Viridiplantae</taxon>
        <taxon>Streptophyta</taxon>
        <taxon>Embryophyta</taxon>
        <taxon>Tracheophyta</taxon>
        <taxon>Spermatophyta</taxon>
        <taxon>Magnoliopsida</taxon>
        <taxon>eudicotyledons</taxon>
        <taxon>Gunneridae</taxon>
        <taxon>Pentapetalae</taxon>
        <taxon>asterids</taxon>
        <taxon>campanulids</taxon>
        <taxon>Asterales</taxon>
        <taxon>Asteraceae</taxon>
        <taxon>Carduoideae</taxon>
        <taxon>Cardueae</taxon>
        <taxon>Arctiinae</taxon>
        <taxon>Arctium</taxon>
    </lineage>
</organism>
<reference evidence="1 2" key="2">
    <citation type="journal article" date="2022" name="Mol. Ecol. Resour.">
        <title>The genomes of chicory, endive, great burdock and yacon provide insights into Asteraceae paleo-polyploidization history and plant inulin production.</title>
        <authorList>
            <person name="Fan W."/>
            <person name="Wang S."/>
            <person name="Wang H."/>
            <person name="Wang A."/>
            <person name="Jiang F."/>
            <person name="Liu H."/>
            <person name="Zhao H."/>
            <person name="Xu D."/>
            <person name="Zhang Y."/>
        </authorList>
    </citation>
    <scope>NUCLEOTIDE SEQUENCE [LARGE SCALE GENOMIC DNA]</scope>
    <source>
        <strain evidence="2">cv. Niubang</strain>
    </source>
</reference>
<proteinExistence type="predicted"/>